<evidence type="ECO:0000256" key="3">
    <source>
        <dbReference type="ARBA" id="ARBA00022452"/>
    </source>
</evidence>
<dbReference type="Pfam" id="PF07660">
    <property type="entry name" value="STN"/>
    <property type="match status" value="1"/>
</dbReference>
<dbReference type="InterPro" id="IPR036942">
    <property type="entry name" value="Beta-barrel_TonB_sf"/>
</dbReference>
<keyword evidence="5 10" id="KW-0812">Transmembrane</keyword>
<accession>A0A4U1G121</accession>
<feature type="domain" description="Secretin/TonB short N-terminal" evidence="13">
    <location>
        <begin position="69"/>
        <end position="120"/>
    </location>
</feature>
<proteinExistence type="inferred from homology"/>
<evidence type="ECO:0000256" key="6">
    <source>
        <dbReference type="ARBA" id="ARBA00023004"/>
    </source>
</evidence>
<dbReference type="InterPro" id="IPR012910">
    <property type="entry name" value="Plug_dom"/>
</dbReference>
<evidence type="ECO:0000259" key="12">
    <source>
        <dbReference type="Pfam" id="PF00593"/>
    </source>
</evidence>
<dbReference type="RefSeq" id="WP_136881711.1">
    <property type="nucleotide sequence ID" value="NZ_SWDX01000010.1"/>
</dbReference>
<organism evidence="15 16">
    <name type="scientific">Pedobacter hiemivivus</name>
    <dbReference type="NCBI Taxonomy" id="2530454"/>
    <lineage>
        <taxon>Bacteria</taxon>
        <taxon>Pseudomonadati</taxon>
        <taxon>Bacteroidota</taxon>
        <taxon>Sphingobacteriia</taxon>
        <taxon>Sphingobacteriales</taxon>
        <taxon>Sphingobacteriaceae</taxon>
        <taxon>Pedobacter</taxon>
    </lineage>
</organism>
<dbReference type="Gene3D" id="2.60.40.1120">
    <property type="entry name" value="Carboxypeptidase-like, regulatory domain"/>
    <property type="match status" value="1"/>
</dbReference>
<keyword evidence="7 11" id="KW-0798">TonB box</keyword>
<evidence type="ECO:0000256" key="8">
    <source>
        <dbReference type="ARBA" id="ARBA00023136"/>
    </source>
</evidence>
<keyword evidence="2 10" id="KW-0813">Transport</keyword>
<evidence type="ECO:0000256" key="4">
    <source>
        <dbReference type="ARBA" id="ARBA00022496"/>
    </source>
</evidence>
<gene>
    <name evidence="15" type="ORF">FBD94_21385</name>
</gene>
<dbReference type="GO" id="GO:0006826">
    <property type="term" value="P:iron ion transport"/>
    <property type="evidence" value="ECO:0007669"/>
    <property type="project" value="UniProtKB-KW"/>
</dbReference>
<comment type="caution">
    <text evidence="15">The sequence shown here is derived from an EMBL/GenBank/DDBJ whole genome shotgun (WGS) entry which is preliminary data.</text>
</comment>
<dbReference type="InterPro" id="IPR037066">
    <property type="entry name" value="Plug_dom_sf"/>
</dbReference>
<protein>
    <submittedName>
        <fullName evidence="15">TonB-dependent receptor</fullName>
    </submittedName>
</protein>
<evidence type="ECO:0000259" key="14">
    <source>
        <dbReference type="Pfam" id="PF07715"/>
    </source>
</evidence>
<dbReference type="NCBIfam" id="TIGR04056">
    <property type="entry name" value="OMP_RagA_SusC"/>
    <property type="match status" value="1"/>
</dbReference>
<comment type="subcellular location">
    <subcellularLocation>
        <location evidence="1 10">Cell outer membrane</location>
        <topology evidence="1 10">Multi-pass membrane protein</topology>
    </subcellularLocation>
</comment>
<evidence type="ECO:0000256" key="10">
    <source>
        <dbReference type="PROSITE-ProRule" id="PRU01360"/>
    </source>
</evidence>
<dbReference type="InterPro" id="IPR039426">
    <property type="entry name" value="TonB-dep_rcpt-like"/>
</dbReference>
<reference evidence="15 16" key="1">
    <citation type="submission" date="2019-04" db="EMBL/GenBank/DDBJ databases">
        <title>Pedobacter sp. RP-1-16 sp. nov., isolated from Arctic soil.</title>
        <authorList>
            <person name="Dahal R.H."/>
            <person name="Kim D.-U."/>
        </authorList>
    </citation>
    <scope>NUCLEOTIDE SEQUENCE [LARGE SCALE GENOMIC DNA]</scope>
    <source>
        <strain evidence="15 16">RP-1-16</strain>
    </source>
</reference>
<dbReference type="SUPFAM" id="SSF56935">
    <property type="entry name" value="Porins"/>
    <property type="match status" value="1"/>
</dbReference>
<dbReference type="SUPFAM" id="SSF49464">
    <property type="entry name" value="Carboxypeptidase regulatory domain-like"/>
    <property type="match status" value="1"/>
</dbReference>
<dbReference type="InterPro" id="IPR008969">
    <property type="entry name" value="CarboxyPept-like_regulatory"/>
</dbReference>
<dbReference type="InterPro" id="IPR023996">
    <property type="entry name" value="TonB-dep_OMP_SusC/RagA"/>
</dbReference>
<evidence type="ECO:0000256" key="11">
    <source>
        <dbReference type="RuleBase" id="RU003357"/>
    </source>
</evidence>
<dbReference type="EMBL" id="SWDX01000010">
    <property type="protein sequence ID" value="TKC57185.1"/>
    <property type="molecule type" value="Genomic_DNA"/>
</dbReference>
<keyword evidence="4" id="KW-0406">Ion transport</keyword>
<keyword evidence="8 10" id="KW-0472">Membrane</keyword>
<keyword evidence="9 10" id="KW-0998">Cell outer membrane</keyword>
<keyword evidence="4" id="KW-0410">Iron transport</keyword>
<dbReference type="Gene3D" id="2.170.130.10">
    <property type="entry name" value="TonB-dependent receptor, plug domain"/>
    <property type="match status" value="1"/>
</dbReference>
<keyword evidence="3 10" id="KW-1134">Transmembrane beta strand</keyword>
<evidence type="ECO:0000313" key="15">
    <source>
        <dbReference type="EMBL" id="TKC57185.1"/>
    </source>
</evidence>
<evidence type="ECO:0000313" key="16">
    <source>
        <dbReference type="Proteomes" id="UP000309594"/>
    </source>
</evidence>
<name>A0A4U1G121_9SPHI</name>
<dbReference type="PROSITE" id="PS52016">
    <property type="entry name" value="TONB_DEPENDENT_REC_3"/>
    <property type="match status" value="1"/>
</dbReference>
<evidence type="ECO:0000256" key="5">
    <source>
        <dbReference type="ARBA" id="ARBA00022692"/>
    </source>
</evidence>
<keyword evidence="6" id="KW-0408">Iron</keyword>
<dbReference type="Gene3D" id="2.40.170.20">
    <property type="entry name" value="TonB-dependent receptor, beta-barrel domain"/>
    <property type="match status" value="1"/>
</dbReference>
<dbReference type="FunFam" id="2.170.130.10:FF:000008">
    <property type="entry name" value="SusC/RagA family TonB-linked outer membrane protein"/>
    <property type="match status" value="1"/>
</dbReference>
<dbReference type="InterPro" id="IPR000531">
    <property type="entry name" value="Beta-barrel_TonB"/>
</dbReference>
<evidence type="ECO:0000259" key="13">
    <source>
        <dbReference type="Pfam" id="PF07660"/>
    </source>
</evidence>
<evidence type="ECO:0000256" key="7">
    <source>
        <dbReference type="ARBA" id="ARBA00023077"/>
    </source>
</evidence>
<sequence>MNLNAFKQGMPRLLLPPKIILIMRLIVVIMAVFILQANAVTGYGQKVTISKSNASIVQLFKEINKQTGYDFLYTNPIIKDAKLISLKVSDADLMQVLNLCFSNQPFTYSIKNKTILVTPKPPVTGDVKGKVTESGTGLPISGVTVRLTGGNINIGKMTDANGDYAFKDVPTGSYKMTASYLGFESQVKELLISDGKVLEANFQLKAEVSQLEQVLVIGYGTTQRKDLTGSVASVSSAQIKDLPVSSVDQKLVGQIAGVQISSPTGAPGGGVNIQIRGTGSISFSNSPLFVLDGFAISNTGGHDYNPLNLLNPDDVESVTVLKDASSTAIYGSRGSNGVIVITTKKGKPGDPVVSVNSYIGAQKVPQKGRPKVLNGTEYAQFRKDIIIDEFASRGAVPTDADIPAPFRNPAQYGKGTDWYDAVLRTGIQTNVDASLRGGSESTRYSVSIGRLEQEGTIKYTDYRRYSGNFNLESDLSKKVKLGISLSPTAGTQNRNGFESGQRDVLTRTLWLSPIVPITDANGNRTIFIHSPGAIGAGNPLNTLEYGGTEAKYFRGLATAFAEYKIIDGLKAKYAFNVDYSNNSSFVFNPTFVIGETGASNPSLSIPSSNTAQTTTTNWLSELTLSYDKTFGTDHRVNAVLGYTAQKERYNGYSFGATNYPDDLIETINASTLLDGAGAGIEKWSLLSYLARANYTFKDKYLFTATIRTDGSSRFGKNTQYGTFPSAAFAWRASQEKYLKNIRWINDLKLRASYGQTGNFNIGNYAYASSVGPSNYAFGDQLASGRVSGSIANENLTWEKSRELDLGIDMAVLNDRLSLTVDYYNRITSDLLLNAELPSASGFSSAIVNLGKVRNRGFEFSVNSKNLTGSFRWNTNLNLSLNRNVVLELNPGNNNAPVYSGRSGEGNFTHKTEVGKPIGQFFGFVFDGIYQNAQQLSSQPKHNSSIVGSVRYKDVDGNGIIEAVKDFTVIGDTQPDFTYGITNSFSYKNFDLNVIVVGVQGGQIMRTGNEFLTNIDGVFNVDRKVIDRFRSTAQPGSGLVPTTVGGRTLYREVNSQWIEDASFLRIQNVTLGYNFKQPFITNSRIVKAVRLYASVQNLVTFTKYSGANPQAGTNDGFSALTPGRDFTSYPIPRIITAGINMTF</sequence>
<evidence type="ECO:0000256" key="1">
    <source>
        <dbReference type="ARBA" id="ARBA00004571"/>
    </source>
</evidence>
<dbReference type="GO" id="GO:0009279">
    <property type="term" value="C:cell outer membrane"/>
    <property type="evidence" value="ECO:0007669"/>
    <property type="project" value="UniProtKB-SubCell"/>
</dbReference>
<dbReference type="NCBIfam" id="TIGR04057">
    <property type="entry name" value="SusC_RagA_signa"/>
    <property type="match status" value="1"/>
</dbReference>
<feature type="domain" description="TonB-dependent receptor plug" evidence="14">
    <location>
        <begin position="225"/>
        <end position="338"/>
    </location>
</feature>
<evidence type="ECO:0000256" key="2">
    <source>
        <dbReference type="ARBA" id="ARBA00022448"/>
    </source>
</evidence>
<dbReference type="InterPro" id="IPR011662">
    <property type="entry name" value="Secretin/TonB_short_N"/>
</dbReference>
<dbReference type="Pfam" id="PF00593">
    <property type="entry name" value="TonB_dep_Rec_b-barrel"/>
    <property type="match status" value="1"/>
</dbReference>
<dbReference type="AlphaFoldDB" id="A0A4U1G121"/>
<evidence type="ECO:0000256" key="9">
    <source>
        <dbReference type="ARBA" id="ARBA00023237"/>
    </source>
</evidence>
<dbReference type="Pfam" id="PF13715">
    <property type="entry name" value="CarbopepD_reg_2"/>
    <property type="match status" value="1"/>
</dbReference>
<dbReference type="Proteomes" id="UP000309594">
    <property type="component" value="Unassembled WGS sequence"/>
</dbReference>
<comment type="similarity">
    <text evidence="10 11">Belongs to the TonB-dependent receptor family.</text>
</comment>
<keyword evidence="15" id="KW-0675">Receptor</keyword>
<dbReference type="InterPro" id="IPR023997">
    <property type="entry name" value="TonB-dep_OMP_SusC/RagA_CS"/>
</dbReference>
<dbReference type="Pfam" id="PF07715">
    <property type="entry name" value="Plug"/>
    <property type="match status" value="1"/>
</dbReference>
<feature type="domain" description="TonB-dependent receptor-like beta-barrel" evidence="12">
    <location>
        <begin position="546"/>
        <end position="1097"/>
    </location>
</feature>